<accession>A0A1X3JBI2</accession>
<evidence type="ECO:0000313" key="1">
    <source>
        <dbReference type="EMBL" id="OSL03105.1"/>
    </source>
</evidence>
<sequence>MYDGVFEVLQWLLFLSAVPPVQLLTGWCVTAKAPPDISALSALTAVKHGNCSSL</sequence>
<protein>
    <submittedName>
        <fullName evidence="1">Putative iso-IS1 orf</fullName>
    </submittedName>
</protein>
<proteinExistence type="predicted"/>
<feature type="non-terminal residue" evidence="1">
    <location>
        <position position="54"/>
    </location>
</feature>
<dbReference type="AlphaFoldDB" id="A0A1X3JBI2"/>
<gene>
    <name evidence="1" type="ORF">ECVG_05163</name>
</gene>
<organism evidence="1 2">
    <name type="scientific">Escherichia coli H386</name>
    <dbReference type="NCBI Taxonomy" id="656397"/>
    <lineage>
        <taxon>Bacteria</taxon>
        <taxon>Pseudomonadati</taxon>
        <taxon>Pseudomonadota</taxon>
        <taxon>Gammaproteobacteria</taxon>
        <taxon>Enterobacterales</taxon>
        <taxon>Enterobacteriaceae</taxon>
        <taxon>Escherichia</taxon>
    </lineage>
</organism>
<comment type="caution">
    <text evidence="1">The sequence shown here is derived from an EMBL/GenBank/DDBJ whole genome shotgun (WGS) entry which is preliminary data.</text>
</comment>
<evidence type="ECO:0000313" key="2">
    <source>
        <dbReference type="Proteomes" id="UP000193045"/>
    </source>
</evidence>
<name>A0A1X3JBI2_ECOLX</name>
<reference evidence="1 2" key="1">
    <citation type="submission" date="2010-04" db="EMBL/GenBank/DDBJ databases">
        <title>The Genome Sequence of Escherichia coli H386.</title>
        <authorList>
            <consortium name="The Broad Institute Genome Sequencing Platform"/>
            <consortium name="The Broad Institute Genome Sequencing Center for Infectious Disease"/>
            <person name="Feldgarden M."/>
            <person name="Gordon D.M."/>
            <person name="Johnson J.R."/>
            <person name="Johnston B.D."/>
            <person name="Young S."/>
            <person name="Zeng Q."/>
            <person name="Koehrsen M."/>
            <person name="Alvarado L."/>
            <person name="Berlin A.M."/>
            <person name="Borenstein D."/>
            <person name="Chapman S.B."/>
            <person name="Chen Z."/>
            <person name="Engels R."/>
            <person name="Freedman E."/>
            <person name="Gellesch M."/>
            <person name="Goldberg J."/>
            <person name="Griggs A."/>
            <person name="Gujja S."/>
            <person name="Heilman E.R."/>
            <person name="Heiman D.I."/>
            <person name="Hepburn T.A."/>
            <person name="Howarth C."/>
            <person name="Jen D."/>
            <person name="Larson L."/>
            <person name="Mehta T."/>
            <person name="Park D."/>
            <person name="Pearson M."/>
            <person name="Richards J."/>
            <person name="Roberts A."/>
            <person name="Saif S."/>
            <person name="Shea T.D."/>
            <person name="Shenoy N."/>
            <person name="Sisk P."/>
            <person name="Stolte C."/>
            <person name="Sykes S.N."/>
            <person name="Walk T."/>
            <person name="White J."/>
            <person name="Yandava C."/>
            <person name="Haas B."/>
            <person name="Henn M.R."/>
            <person name="Nusbaum C."/>
            <person name="Birren B."/>
        </authorList>
    </citation>
    <scope>NUCLEOTIDE SEQUENCE [LARGE SCALE GENOMIC DNA]</scope>
    <source>
        <strain evidence="1 2">H386</strain>
    </source>
</reference>
<dbReference type="EMBL" id="ADJB01000077">
    <property type="protein sequence ID" value="OSL03105.1"/>
    <property type="molecule type" value="Genomic_DNA"/>
</dbReference>
<dbReference type="Proteomes" id="UP000193045">
    <property type="component" value="Unassembled WGS sequence"/>
</dbReference>